<name>A0ABN9QL14_9DINO</name>
<feature type="non-terminal residue" evidence="2">
    <location>
        <position position="138"/>
    </location>
</feature>
<evidence type="ECO:0000313" key="2">
    <source>
        <dbReference type="EMBL" id="CAK0805646.1"/>
    </source>
</evidence>
<organism evidence="2 3">
    <name type="scientific">Prorocentrum cordatum</name>
    <dbReference type="NCBI Taxonomy" id="2364126"/>
    <lineage>
        <taxon>Eukaryota</taxon>
        <taxon>Sar</taxon>
        <taxon>Alveolata</taxon>
        <taxon>Dinophyceae</taxon>
        <taxon>Prorocentrales</taxon>
        <taxon>Prorocentraceae</taxon>
        <taxon>Prorocentrum</taxon>
    </lineage>
</organism>
<evidence type="ECO:0000256" key="1">
    <source>
        <dbReference type="SAM" id="MobiDB-lite"/>
    </source>
</evidence>
<reference evidence="2" key="1">
    <citation type="submission" date="2023-10" db="EMBL/GenBank/DDBJ databases">
        <authorList>
            <person name="Chen Y."/>
            <person name="Shah S."/>
            <person name="Dougan E. K."/>
            <person name="Thang M."/>
            <person name="Chan C."/>
        </authorList>
    </citation>
    <scope>NUCLEOTIDE SEQUENCE [LARGE SCALE GENOMIC DNA]</scope>
</reference>
<feature type="region of interest" description="Disordered" evidence="1">
    <location>
        <begin position="107"/>
        <end position="138"/>
    </location>
</feature>
<protein>
    <submittedName>
        <fullName evidence="2">Uncharacterized protein</fullName>
    </submittedName>
</protein>
<gene>
    <name evidence="2" type="ORF">PCOR1329_LOCUS12111</name>
</gene>
<feature type="region of interest" description="Disordered" evidence="1">
    <location>
        <begin position="1"/>
        <end position="37"/>
    </location>
</feature>
<dbReference type="Proteomes" id="UP001189429">
    <property type="component" value="Unassembled WGS sequence"/>
</dbReference>
<proteinExistence type="predicted"/>
<keyword evidence="3" id="KW-1185">Reference proteome</keyword>
<comment type="caution">
    <text evidence="2">The sequence shown here is derived from an EMBL/GenBank/DDBJ whole genome shotgun (WGS) entry which is preliminary data.</text>
</comment>
<feature type="non-terminal residue" evidence="2">
    <location>
        <position position="1"/>
    </location>
</feature>
<accession>A0ABN9QL14</accession>
<dbReference type="EMBL" id="CAUYUJ010003517">
    <property type="protein sequence ID" value="CAK0805646.1"/>
    <property type="molecule type" value="Genomic_DNA"/>
</dbReference>
<evidence type="ECO:0000313" key="3">
    <source>
        <dbReference type="Proteomes" id="UP001189429"/>
    </source>
</evidence>
<sequence>FRQFGAPAERAHAPPLRVNPPLADPDRGGRPDPLAGTIEVGTERVGTKATAVAAAPVAQMENCQRLSSVEKDTSALHKNIAEKGTNAYYFAHSRSYEIPAHAKIITGPGLVAGGPPQKLDGPDGSPAADHGTAPSPQA</sequence>